<dbReference type="EMBL" id="JACCBF010000001">
    <property type="protein sequence ID" value="NYD30990.1"/>
    <property type="molecule type" value="Genomic_DNA"/>
</dbReference>
<dbReference type="PANTHER" id="PTHR30055:SF200">
    <property type="entry name" value="HTH-TYPE TRANSCRIPTIONAL REPRESSOR BDCR"/>
    <property type="match status" value="1"/>
</dbReference>
<dbReference type="RefSeq" id="WP_179727167.1">
    <property type="nucleotide sequence ID" value="NZ_BAABEF010000001.1"/>
</dbReference>
<dbReference type="InterPro" id="IPR050109">
    <property type="entry name" value="HTH-type_TetR-like_transc_reg"/>
</dbReference>
<dbReference type="InterPro" id="IPR041490">
    <property type="entry name" value="KstR2_TetR_C"/>
</dbReference>
<dbReference type="InterPro" id="IPR009057">
    <property type="entry name" value="Homeodomain-like_sf"/>
</dbReference>
<gene>
    <name evidence="5" type="ORF">BJ958_002536</name>
</gene>
<evidence type="ECO:0000313" key="5">
    <source>
        <dbReference type="EMBL" id="NYD30990.1"/>
    </source>
</evidence>
<proteinExistence type="predicted"/>
<dbReference type="SUPFAM" id="SSF48498">
    <property type="entry name" value="Tetracyclin repressor-like, C-terminal domain"/>
    <property type="match status" value="1"/>
</dbReference>
<protein>
    <submittedName>
        <fullName evidence="5">AcrR family transcriptional regulator</fullName>
    </submittedName>
</protein>
<keyword evidence="6" id="KW-1185">Reference proteome</keyword>
<organism evidence="5 6">
    <name type="scientific">Nocardioides kongjuensis</name>
    <dbReference type="NCBI Taxonomy" id="349522"/>
    <lineage>
        <taxon>Bacteria</taxon>
        <taxon>Bacillati</taxon>
        <taxon>Actinomycetota</taxon>
        <taxon>Actinomycetes</taxon>
        <taxon>Propionibacteriales</taxon>
        <taxon>Nocardioidaceae</taxon>
        <taxon>Nocardioides</taxon>
    </lineage>
</organism>
<dbReference type="Pfam" id="PF00440">
    <property type="entry name" value="TetR_N"/>
    <property type="match status" value="1"/>
</dbReference>
<dbReference type="InterPro" id="IPR036271">
    <property type="entry name" value="Tet_transcr_reg_TetR-rel_C_sf"/>
</dbReference>
<sequence length="218" mass="23310">MTTTPSRADATRARLLEAAVTAFSEKGFHGTTTRDIAGAAGMSPAAVYVHHRSKEELLFLISCQGHQQALDVVREARAAAPDPVAQVAAVGRAFAAYHAHHHTVARILNYELAALSDEHRAVVDELRTSIDRELRDLVREGVAAGAFDTPDPALAATALASLSIDIARWYREDGEWTPDQIGDYYSDLALRLVGADPRSSGTTPVAKPAASSSRPTSL</sequence>
<accession>A0A852RQ58</accession>
<reference evidence="5 6" key="1">
    <citation type="submission" date="2020-07" db="EMBL/GenBank/DDBJ databases">
        <title>Sequencing the genomes of 1000 actinobacteria strains.</title>
        <authorList>
            <person name="Klenk H.-P."/>
        </authorList>
    </citation>
    <scope>NUCLEOTIDE SEQUENCE [LARGE SCALE GENOMIC DNA]</scope>
    <source>
        <strain evidence="5 6">DSM 19082</strain>
    </source>
</reference>
<dbReference type="AlphaFoldDB" id="A0A852RQ58"/>
<dbReference type="Proteomes" id="UP000582231">
    <property type="component" value="Unassembled WGS sequence"/>
</dbReference>
<feature type="region of interest" description="Disordered" evidence="3">
    <location>
        <begin position="195"/>
        <end position="218"/>
    </location>
</feature>
<feature type="domain" description="HTH tetR-type" evidence="4">
    <location>
        <begin position="9"/>
        <end position="69"/>
    </location>
</feature>
<comment type="caution">
    <text evidence="5">The sequence shown here is derived from an EMBL/GenBank/DDBJ whole genome shotgun (WGS) entry which is preliminary data.</text>
</comment>
<dbReference type="SUPFAM" id="SSF46689">
    <property type="entry name" value="Homeodomain-like"/>
    <property type="match status" value="1"/>
</dbReference>
<evidence type="ECO:0000256" key="2">
    <source>
        <dbReference type="PROSITE-ProRule" id="PRU00335"/>
    </source>
</evidence>
<dbReference type="Pfam" id="PF17932">
    <property type="entry name" value="TetR_C_24"/>
    <property type="match status" value="1"/>
</dbReference>
<evidence type="ECO:0000256" key="3">
    <source>
        <dbReference type="SAM" id="MobiDB-lite"/>
    </source>
</evidence>
<dbReference type="Gene3D" id="1.10.357.10">
    <property type="entry name" value="Tetracycline Repressor, domain 2"/>
    <property type="match status" value="1"/>
</dbReference>
<dbReference type="PRINTS" id="PR00455">
    <property type="entry name" value="HTHTETR"/>
</dbReference>
<dbReference type="GO" id="GO:0003700">
    <property type="term" value="F:DNA-binding transcription factor activity"/>
    <property type="evidence" value="ECO:0007669"/>
    <property type="project" value="TreeGrafter"/>
</dbReference>
<dbReference type="PROSITE" id="PS50977">
    <property type="entry name" value="HTH_TETR_2"/>
    <property type="match status" value="1"/>
</dbReference>
<dbReference type="GO" id="GO:0000976">
    <property type="term" value="F:transcription cis-regulatory region binding"/>
    <property type="evidence" value="ECO:0007669"/>
    <property type="project" value="TreeGrafter"/>
</dbReference>
<keyword evidence="1 2" id="KW-0238">DNA-binding</keyword>
<name>A0A852RQ58_9ACTN</name>
<evidence type="ECO:0000259" key="4">
    <source>
        <dbReference type="PROSITE" id="PS50977"/>
    </source>
</evidence>
<dbReference type="InterPro" id="IPR001647">
    <property type="entry name" value="HTH_TetR"/>
</dbReference>
<dbReference type="PANTHER" id="PTHR30055">
    <property type="entry name" value="HTH-TYPE TRANSCRIPTIONAL REGULATOR RUTR"/>
    <property type="match status" value="1"/>
</dbReference>
<feature type="DNA-binding region" description="H-T-H motif" evidence="2">
    <location>
        <begin position="32"/>
        <end position="51"/>
    </location>
</feature>
<evidence type="ECO:0000256" key="1">
    <source>
        <dbReference type="ARBA" id="ARBA00023125"/>
    </source>
</evidence>
<evidence type="ECO:0000313" key="6">
    <source>
        <dbReference type="Proteomes" id="UP000582231"/>
    </source>
</evidence>